<comment type="caution">
    <text evidence="7">The sequence shown here is derived from an EMBL/GenBank/DDBJ whole genome shotgun (WGS) entry which is preliminary data.</text>
</comment>
<keyword evidence="5 6" id="KW-0472">Membrane</keyword>
<comment type="caution">
    <text evidence="6">Lacks conserved residue(s) required for the propagation of feature annotation.</text>
</comment>
<dbReference type="InterPro" id="IPR001727">
    <property type="entry name" value="GDT1-like"/>
</dbReference>
<evidence type="ECO:0000256" key="1">
    <source>
        <dbReference type="ARBA" id="ARBA00004141"/>
    </source>
</evidence>
<evidence type="ECO:0000313" key="8">
    <source>
        <dbReference type="Proteomes" id="UP000285961"/>
    </source>
</evidence>
<protein>
    <recommendedName>
        <fullName evidence="6">GDT1 family protein</fullName>
    </recommendedName>
</protein>
<accession>A0A419ETT5</accession>
<feature type="transmembrane region" description="Helical" evidence="6">
    <location>
        <begin position="35"/>
        <end position="57"/>
    </location>
</feature>
<reference evidence="7 8" key="1">
    <citation type="journal article" date="2017" name="ISME J.">
        <title>Energy and carbon metabolisms in a deep terrestrial subsurface fluid microbial community.</title>
        <authorList>
            <person name="Momper L."/>
            <person name="Jungbluth S.P."/>
            <person name="Lee M.D."/>
            <person name="Amend J.P."/>
        </authorList>
    </citation>
    <scope>NUCLEOTIDE SEQUENCE [LARGE SCALE GENOMIC DNA]</scope>
    <source>
        <strain evidence="7">SURF_17</strain>
    </source>
</reference>
<comment type="subcellular location">
    <subcellularLocation>
        <location evidence="1 6">Membrane</location>
        <topology evidence="1 6">Multi-pass membrane protein</topology>
    </subcellularLocation>
</comment>
<feature type="transmembrane region" description="Helical" evidence="6">
    <location>
        <begin position="69"/>
        <end position="88"/>
    </location>
</feature>
<dbReference type="GO" id="GO:0016020">
    <property type="term" value="C:membrane"/>
    <property type="evidence" value="ECO:0007669"/>
    <property type="project" value="UniProtKB-SubCell"/>
</dbReference>
<organism evidence="7 8">
    <name type="scientific">Candidatus Abyssobacteria bacterium SURF_17</name>
    <dbReference type="NCBI Taxonomy" id="2093361"/>
    <lineage>
        <taxon>Bacteria</taxon>
        <taxon>Pseudomonadati</taxon>
        <taxon>Candidatus Hydrogenedentota</taxon>
        <taxon>Candidatus Abyssobacteria</taxon>
    </lineage>
</organism>
<dbReference type="GO" id="GO:0046873">
    <property type="term" value="F:metal ion transmembrane transporter activity"/>
    <property type="evidence" value="ECO:0007669"/>
    <property type="project" value="InterPro"/>
</dbReference>
<keyword evidence="4 6" id="KW-1133">Transmembrane helix</keyword>
<evidence type="ECO:0000256" key="5">
    <source>
        <dbReference type="ARBA" id="ARBA00023136"/>
    </source>
</evidence>
<sequence length="90" mass="9097">MDGKVIASVFMAVFLAELGDKTQLAILSFAAESKALVSVFVGAAAAMVTATVLAVVLGGVMAAYIPAKVVHVLAGTAFIVIGVLMLFGKL</sequence>
<dbReference type="Pfam" id="PF01169">
    <property type="entry name" value="GDT1"/>
    <property type="match status" value="1"/>
</dbReference>
<dbReference type="PANTHER" id="PTHR12608:SF1">
    <property type="entry name" value="TRANSMEMBRANE PROTEIN 165"/>
    <property type="match status" value="1"/>
</dbReference>
<evidence type="ECO:0000256" key="2">
    <source>
        <dbReference type="ARBA" id="ARBA00009190"/>
    </source>
</evidence>
<dbReference type="Proteomes" id="UP000285961">
    <property type="component" value="Unassembled WGS sequence"/>
</dbReference>
<keyword evidence="3 6" id="KW-0812">Transmembrane</keyword>
<evidence type="ECO:0000256" key="3">
    <source>
        <dbReference type="ARBA" id="ARBA00022692"/>
    </source>
</evidence>
<dbReference type="EMBL" id="QZKI01000104">
    <property type="protein sequence ID" value="RJP67385.1"/>
    <property type="molecule type" value="Genomic_DNA"/>
</dbReference>
<name>A0A419ETT5_9BACT</name>
<evidence type="ECO:0000256" key="6">
    <source>
        <dbReference type="RuleBase" id="RU365102"/>
    </source>
</evidence>
<proteinExistence type="inferred from homology"/>
<evidence type="ECO:0000256" key="4">
    <source>
        <dbReference type="ARBA" id="ARBA00022989"/>
    </source>
</evidence>
<dbReference type="AlphaFoldDB" id="A0A419ETT5"/>
<evidence type="ECO:0000313" key="7">
    <source>
        <dbReference type="EMBL" id="RJP67385.1"/>
    </source>
</evidence>
<comment type="similarity">
    <text evidence="2 6">Belongs to the GDT1 family.</text>
</comment>
<gene>
    <name evidence="7" type="ORF">C4532_14555</name>
</gene>
<dbReference type="PANTHER" id="PTHR12608">
    <property type="entry name" value="TRANSMEMBRANE PROTEIN HTP-1 RELATED"/>
    <property type="match status" value="1"/>
</dbReference>